<accession>A0ABD0NS36</accession>
<feature type="region of interest" description="Disordered" evidence="1">
    <location>
        <begin position="44"/>
        <end position="66"/>
    </location>
</feature>
<evidence type="ECO:0000256" key="1">
    <source>
        <dbReference type="SAM" id="MobiDB-lite"/>
    </source>
</evidence>
<dbReference type="AlphaFoldDB" id="A0ABD0NS36"/>
<evidence type="ECO:0000259" key="2">
    <source>
        <dbReference type="Pfam" id="PF11881"/>
    </source>
</evidence>
<comment type="caution">
    <text evidence="3">The sequence shown here is derived from an EMBL/GenBank/DDBJ whole genome shotgun (WGS) entry which is preliminary data.</text>
</comment>
<dbReference type="Proteomes" id="UP001529510">
    <property type="component" value="Unassembled WGS sequence"/>
</dbReference>
<evidence type="ECO:0000313" key="3">
    <source>
        <dbReference type="EMBL" id="KAL0164634.1"/>
    </source>
</evidence>
<dbReference type="Pfam" id="PF11881">
    <property type="entry name" value="SPAR_C"/>
    <property type="match status" value="1"/>
</dbReference>
<dbReference type="InterPro" id="IPR021818">
    <property type="entry name" value="SIPA1L_C"/>
</dbReference>
<sequence length="66" mass="7207">SSSGPASSGRRSLHRTLSDESIYRDSVLEQALASDVLFSCSTLPRSPTTRGAPLRRPSYKMGIKMH</sequence>
<protein>
    <recommendedName>
        <fullName evidence="2">Signal-induced proliferation-associated 1-like protein C-terminal domain-containing protein</fullName>
    </recommendedName>
</protein>
<organism evidence="3 4">
    <name type="scientific">Cirrhinus mrigala</name>
    <name type="common">Mrigala</name>
    <dbReference type="NCBI Taxonomy" id="683832"/>
    <lineage>
        <taxon>Eukaryota</taxon>
        <taxon>Metazoa</taxon>
        <taxon>Chordata</taxon>
        <taxon>Craniata</taxon>
        <taxon>Vertebrata</taxon>
        <taxon>Euteleostomi</taxon>
        <taxon>Actinopterygii</taxon>
        <taxon>Neopterygii</taxon>
        <taxon>Teleostei</taxon>
        <taxon>Ostariophysi</taxon>
        <taxon>Cypriniformes</taxon>
        <taxon>Cyprinidae</taxon>
        <taxon>Labeoninae</taxon>
        <taxon>Labeonini</taxon>
        <taxon>Cirrhinus</taxon>
    </lineage>
</organism>
<keyword evidence="4" id="KW-1185">Reference proteome</keyword>
<name>A0ABD0NS36_CIRMR</name>
<gene>
    <name evidence="3" type="ORF">M9458_040387</name>
</gene>
<feature type="domain" description="Signal-induced proliferation-associated 1-like protein C-terminal" evidence="2">
    <location>
        <begin position="6"/>
        <end position="65"/>
    </location>
</feature>
<proteinExistence type="predicted"/>
<evidence type="ECO:0000313" key="4">
    <source>
        <dbReference type="Proteomes" id="UP001529510"/>
    </source>
</evidence>
<dbReference type="EMBL" id="JAMKFB020000020">
    <property type="protein sequence ID" value="KAL0164634.1"/>
    <property type="molecule type" value="Genomic_DNA"/>
</dbReference>
<feature type="non-terminal residue" evidence="3">
    <location>
        <position position="1"/>
    </location>
</feature>
<reference evidence="3 4" key="1">
    <citation type="submission" date="2024-05" db="EMBL/GenBank/DDBJ databases">
        <title>Genome sequencing and assembly of Indian major carp, Cirrhinus mrigala (Hamilton, 1822).</title>
        <authorList>
            <person name="Mohindra V."/>
            <person name="Chowdhury L.M."/>
            <person name="Lal K."/>
            <person name="Jena J.K."/>
        </authorList>
    </citation>
    <scope>NUCLEOTIDE SEQUENCE [LARGE SCALE GENOMIC DNA]</scope>
    <source>
        <strain evidence="3">CM1030</strain>
        <tissue evidence="3">Blood</tissue>
    </source>
</reference>
<feature type="non-terminal residue" evidence="3">
    <location>
        <position position="66"/>
    </location>
</feature>